<comment type="catalytic activity">
    <reaction evidence="12">
        <text>ATP + H2O + xenobioticSide 1 = ADP + phosphate + xenobioticSide 2.</text>
        <dbReference type="EC" id="7.6.2.2"/>
    </reaction>
</comment>
<keyword evidence="4" id="KW-0813">Transport</keyword>
<evidence type="ECO:0000256" key="12">
    <source>
        <dbReference type="ARBA" id="ARBA00034018"/>
    </source>
</evidence>
<dbReference type="AlphaFoldDB" id="A0A072UX38"/>
<dbReference type="GO" id="GO:0005524">
    <property type="term" value="F:ATP binding"/>
    <property type="evidence" value="ECO:0007669"/>
    <property type="project" value="UniProtKB-KW"/>
</dbReference>
<feature type="transmembrane region" description="Helical" evidence="14">
    <location>
        <begin position="340"/>
        <end position="365"/>
    </location>
</feature>
<feature type="transmembrane region" description="Helical" evidence="14">
    <location>
        <begin position="675"/>
        <end position="693"/>
    </location>
</feature>
<evidence type="ECO:0000256" key="13">
    <source>
        <dbReference type="SAM" id="MobiDB-lite"/>
    </source>
</evidence>
<evidence type="ECO:0000313" key="18">
    <source>
        <dbReference type="EnsemblPlants" id="KEH33996"/>
    </source>
</evidence>
<dbReference type="SUPFAM" id="SSF90123">
    <property type="entry name" value="ABC transporter transmembrane region"/>
    <property type="match status" value="2"/>
</dbReference>
<keyword evidence="7" id="KW-0547">Nucleotide-binding</keyword>
<evidence type="ECO:0000256" key="5">
    <source>
        <dbReference type="ARBA" id="ARBA00022692"/>
    </source>
</evidence>
<evidence type="ECO:0000256" key="1">
    <source>
        <dbReference type="ARBA" id="ARBA00004141"/>
    </source>
</evidence>
<evidence type="ECO:0000259" key="15">
    <source>
        <dbReference type="PROSITE" id="PS50893"/>
    </source>
</evidence>
<proteinExistence type="inferred from homology"/>
<evidence type="ECO:0000256" key="2">
    <source>
        <dbReference type="ARBA" id="ARBA00009726"/>
    </source>
</evidence>
<feature type="domain" description="ABC transporter" evidence="15">
    <location>
        <begin position="432"/>
        <end position="600"/>
    </location>
</feature>
<organism evidence="17 19">
    <name type="scientific">Medicago truncatula</name>
    <name type="common">Barrel medic</name>
    <name type="synonym">Medicago tribuloides</name>
    <dbReference type="NCBI Taxonomy" id="3880"/>
    <lineage>
        <taxon>Eukaryota</taxon>
        <taxon>Viridiplantae</taxon>
        <taxon>Streptophyta</taxon>
        <taxon>Embryophyta</taxon>
        <taxon>Tracheophyta</taxon>
        <taxon>Spermatophyta</taxon>
        <taxon>Magnoliopsida</taxon>
        <taxon>eudicotyledons</taxon>
        <taxon>Gunneridae</taxon>
        <taxon>Pentapetalae</taxon>
        <taxon>rosids</taxon>
        <taxon>fabids</taxon>
        <taxon>Fabales</taxon>
        <taxon>Fabaceae</taxon>
        <taxon>Papilionoideae</taxon>
        <taxon>50 kb inversion clade</taxon>
        <taxon>NPAAA clade</taxon>
        <taxon>Hologalegina</taxon>
        <taxon>IRL clade</taxon>
        <taxon>Trifolieae</taxon>
        <taxon>Medicago</taxon>
    </lineage>
</organism>
<feature type="compositionally biased region" description="Basic and acidic residues" evidence="13">
    <location>
        <begin position="643"/>
        <end position="653"/>
    </location>
</feature>
<dbReference type="InterPro" id="IPR017871">
    <property type="entry name" value="ABC_transporter-like_CS"/>
</dbReference>
<comment type="subcellular location">
    <subcellularLocation>
        <location evidence="1">Membrane</location>
        <topology evidence="1">Multi-pass membrane protein</topology>
    </subcellularLocation>
</comment>
<dbReference type="HOGENOM" id="CLU_000604_27_3_1"/>
<evidence type="ECO:0000256" key="8">
    <source>
        <dbReference type="ARBA" id="ARBA00022840"/>
    </source>
</evidence>
<dbReference type="EMBL" id="CM001219">
    <property type="protein sequence ID" value="KEH33996.1"/>
    <property type="molecule type" value="Genomic_DNA"/>
</dbReference>
<dbReference type="PROSITE" id="PS00211">
    <property type="entry name" value="ABC_TRANSPORTER_1"/>
    <property type="match status" value="1"/>
</dbReference>
<evidence type="ECO:0000256" key="3">
    <source>
        <dbReference type="ARBA" id="ARBA00012191"/>
    </source>
</evidence>
<accession>A0A072UX38</accession>
<dbReference type="PROSITE" id="PS50929">
    <property type="entry name" value="ABC_TM1F"/>
    <property type="match status" value="2"/>
</dbReference>
<feature type="transmembrane region" description="Helical" evidence="14">
    <location>
        <begin position="916"/>
        <end position="934"/>
    </location>
</feature>
<dbReference type="Gene3D" id="1.20.1560.10">
    <property type="entry name" value="ABC transporter type 1, transmembrane domain"/>
    <property type="match status" value="2"/>
</dbReference>
<evidence type="ECO:0000256" key="14">
    <source>
        <dbReference type="SAM" id="Phobius"/>
    </source>
</evidence>
<dbReference type="InterPro" id="IPR003593">
    <property type="entry name" value="AAA+_ATPase"/>
</dbReference>
<keyword evidence="5 14" id="KW-0812">Transmembrane</keyword>
<feature type="transmembrane region" description="Helical" evidence="14">
    <location>
        <begin position="824"/>
        <end position="842"/>
    </location>
</feature>
<dbReference type="InterPro" id="IPR044726">
    <property type="entry name" value="ABCC_6TM_D2"/>
</dbReference>
<evidence type="ECO:0000256" key="11">
    <source>
        <dbReference type="ARBA" id="ARBA00023136"/>
    </source>
</evidence>
<dbReference type="PANTHER" id="PTHR24223:SF348">
    <property type="entry name" value="ABC-TYPE XENOBIOTIC TRANSPORTER"/>
    <property type="match status" value="1"/>
</dbReference>
<keyword evidence="11 14" id="KW-0472">Membrane</keyword>
<feature type="domain" description="ABC transporter" evidence="15">
    <location>
        <begin position="1007"/>
        <end position="1241"/>
    </location>
</feature>
<dbReference type="SUPFAM" id="SSF52540">
    <property type="entry name" value="P-loop containing nucleoside triphosphate hydrolases"/>
    <property type="match status" value="2"/>
</dbReference>
<evidence type="ECO:0000256" key="7">
    <source>
        <dbReference type="ARBA" id="ARBA00022741"/>
    </source>
</evidence>
<dbReference type="CDD" id="cd03244">
    <property type="entry name" value="ABCC_MRP_domain2"/>
    <property type="match status" value="1"/>
</dbReference>
<comment type="similarity">
    <text evidence="2">Belongs to the ABC transporter superfamily. ABCC family. Conjugate transporter (TC 3.A.1.208) subfamily.</text>
</comment>
<dbReference type="FunFam" id="1.20.1560.10:FF:000002">
    <property type="entry name" value="ABC transporter C family member 5"/>
    <property type="match status" value="1"/>
</dbReference>
<feature type="transmembrane region" description="Helical" evidence="14">
    <location>
        <begin position="243"/>
        <end position="271"/>
    </location>
</feature>
<dbReference type="PaxDb" id="3880-AES83176"/>
<dbReference type="Pfam" id="PF00664">
    <property type="entry name" value="ABC_membrane"/>
    <property type="match status" value="2"/>
</dbReference>
<dbReference type="EnsemblPlants" id="KEH33996">
    <property type="protein sequence ID" value="KEH33996"/>
    <property type="gene ID" value="MTR_3g056675"/>
</dbReference>
<feature type="transmembrane region" description="Helical" evidence="14">
    <location>
        <begin position="106"/>
        <end position="133"/>
    </location>
</feature>
<evidence type="ECO:0000256" key="9">
    <source>
        <dbReference type="ARBA" id="ARBA00022967"/>
    </source>
</evidence>
<evidence type="ECO:0000256" key="10">
    <source>
        <dbReference type="ARBA" id="ARBA00022989"/>
    </source>
</evidence>
<dbReference type="Pfam" id="PF00005">
    <property type="entry name" value="ABC_tran"/>
    <property type="match status" value="2"/>
</dbReference>
<dbReference type="PANTHER" id="PTHR24223">
    <property type="entry name" value="ATP-BINDING CASSETTE SUB-FAMILY C"/>
    <property type="match status" value="1"/>
</dbReference>
<dbReference type="PROSITE" id="PS50893">
    <property type="entry name" value="ABC_TRANSPORTER_2"/>
    <property type="match status" value="2"/>
</dbReference>
<evidence type="ECO:0000259" key="16">
    <source>
        <dbReference type="PROSITE" id="PS50929"/>
    </source>
</evidence>
<evidence type="ECO:0000256" key="4">
    <source>
        <dbReference type="ARBA" id="ARBA00022448"/>
    </source>
</evidence>
<reference evidence="17 19" key="2">
    <citation type="journal article" date="2014" name="BMC Genomics">
        <title>An improved genome release (version Mt4.0) for the model legume Medicago truncatula.</title>
        <authorList>
            <person name="Tang H."/>
            <person name="Krishnakumar V."/>
            <person name="Bidwell S."/>
            <person name="Rosen B."/>
            <person name="Chan A."/>
            <person name="Zhou S."/>
            <person name="Gentzbittel L."/>
            <person name="Childs K.L."/>
            <person name="Yandell M."/>
            <person name="Gundlach H."/>
            <person name="Mayer K.F."/>
            <person name="Schwartz D.C."/>
            <person name="Town C.D."/>
        </authorList>
    </citation>
    <scope>GENOME REANNOTATION</scope>
    <source>
        <strain evidence="17">A17</strain>
        <strain evidence="18 19">cv. Jemalong A17</strain>
    </source>
</reference>
<dbReference type="FunFam" id="3.40.50.300:FF:000169">
    <property type="entry name" value="ABC transporter C family member 3"/>
    <property type="match status" value="1"/>
</dbReference>
<dbReference type="CDD" id="cd18580">
    <property type="entry name" value="ABC_6TM_ABCC_D2"/>
    <property type="match status" value="1"/>
</dbReference>
<feature type="transmembrane region" description="Helical" evidence="14">
    <location>
        <begin position="731"/>
        <end position="755"/>
    </location>
</feature>
<dbReference type="GO" id="GO:0055085">
    <property type="term" value="P:transmembrane transport"/>
    <property type="evidence" value="ECO:0000318"/>
    <property type="project" value="GO_Central"/>
</dbReference>
<evidence type="ECO:0000313" key="17">
    <source>
        <dbReference type="EMBL" id="KEH33996.1"/>
    </source>
</evidence>
<dbReference type="GO" id="GO:0016020">
    <property type="term" value="C:membrane"/>
    <property type="evidence" value="ECO:0007669"/>
    <property type="project" value="UniProtKB-SubCell"/>
</dbReference>
<keyword evidence="9" id="KW-1278">Translocase</keyword>
<dbReference type="GO" id="GO:0140359">
    <property type="term" value="F:ABC-type transporter activity"/>
    <property type="evidence" value="ECO:0000318"/>
    <property type="project" value="GO_Central"/>
</dbReference>
<reference evidence="17 19" key="1">
    <citation type="journal article" date="2011" name="Nature">
        <title>The Medicago genome provides insight into the evolution of rhizobial symbioses.</title>
        <authorList>
            <person name="Young N.D."/>
            <person name="Debelle F."/>
            <person name="Oldroyd G.E."/>
            <person name="Geurts R."/>
            <person name="Cannon S.B."/>
            <person name="Udvardi M.K."/>
            <person name="Benedito V.A."/>
            <person name="Mayer K.F."/>
            <person name="Gouzy J."/>
            <person name="Schoof H."/>
            <person name="Van de Peer Y."/>
            <person name="Proost S."/>
            <person name="Cook D.R."/>
            <person name="Meyers B.C."/>
            <person name="Spannagl M."/>
            <person name="Cheung F."/>
            <person name="De Mita S."/>
            <person name="Krishnakumar V."/>
            <person name="Gundlach H."/>
            <person name="Zhou S."/>
            <person name="Mudge J."/>
            <person name="Bharti A.K."/>
            <person name="Murray J.D."/>
            <person name="Naoumkina M.A."/>
            <person name="Rosen B."/>
            <person name="Silverstein K.A."/>
            <person name="Tang H."/>
            <person name="Rombauts S."/>
            <person name="Zhao P.X."/>
            <person name="Zhou P."/>
            <person name="Barbe V."/>
            <person name="Bardou P."/>
            <person name="Bechner M."/>
            <person name="Bellec A."/>
            <person name="Berger A."/>
            <person name="Berges H."/>
            <person name="Bidwell S."/>
            <person name="Bisseling T."/>
            <person name="Choisne N."/>
            <person name="Couloux A."/>
            <person name="Denny R."/>
            <person name="Deshpande S."/>
            <person name="Dai X."/>
            <person name="Doyle J.J."/>
            <person name="Dudez A.M."/>
            <person name="Farmer A.D."/>
            <person name="Fouteau S."/>
            <person name="Franken C."/>
            <person name="Gibelin C."/>
            <person name="Gish J."/>
            <person name="Goldstein S."/>
            <person name="Gonzalez A.J."/>
            <person name="Green P.J."/>
            <person name="Hallab A."/>
            <person name="Hartog M."/>
            <person name="Hua A."/>
            <person name="Humphray S.J."/>
            <person name="Jeong D.H."/>
            <person name="Jing Y."/>
            <person name="Jocker A."/>
            <person name="Kenton S.M."/>
            <person name="Kim D.J."/>
            <person name="Klee K."/>
            <person name="Lai H."/>
            <person name="Lang C."/>
            <person name="Lin S."/>
            <person name="Macmil S.L."/>
            <person name="Magdelenat G."/>
            <person name="Matthews L."/>
            <person name="McCorrison J."/>
            <person name="Monaghan E.L."/>
            <person name="Mun J.H."/>
            <person name="Najar F.Z."/>
            <person name="Nicholson C."/>
            <person name="Noirot C."/>
            <person name="O'Bleness M."/>
            <person name="Paule C.R."/>
            <person name="Poulain J."/>
            <person name="Prion F."/>
            <person name="Qin B."/>
            <person name="Qu C."/>
            <person name="Retzel E.F."/>
            <person name="Riddle C."/>
            <person name="Sallet E."/>
            <person name="Samain S."/>
            <person name="Samson N."/>
            <person name="Sanders I."/>
            <person name="Saurat O."/>
            <person name="Scarpelli C."/>
            <person name="Schiex T."/>
            <person name="Segurens B."/>
            <person name="Severin A.J."/>
            <person name="Sherrier D.J."/>
            <person name="Shi R."/>
            <person name="Sims S."/>
            <person name="Singer S.R."/>
            <person name="Sinharoy S."/>
            <person name="Sterck L."/>
            <person name="Viollet A."/>
            <person name="Wang B.B."/>
            <person name="Wang K."/>
            <person name="Wang M."/>
            <person name="Wang X."/>
            <person name="Warfsmann J."/>
            <person name="Weissenbach J."/>
            <person name="White D.D."/>
            <person name="White J.D."/>
            <person name="Wiley G.B."/>
            <person name="Wincker P."/>
            <person name="Xing Y."/>
            <person name="Yang L."/>
            <person name="Yao Z."/>
            <person name="Ying F."/>
            <person name="Zhai J."/>
            <person name="Zhou L."/>
            <person name="Zuber A."/>
            <person name="Denarie J."/>
            <person name="Dixon R.A."/>
            <person name="May G.D."/>
            <person name="Schwartz D.C."/>
            <person name="Rogers J."/>
            <person name="Quetier F."/>
            <person name="Town C.D."/>
            <person name="Roe B.A."/>
        </authorList>
    </citation>
    <scope>NUCLEOTIDE SEQUENCE [LARGE SCALE GENOMIC DNA]</scope>
    <source>
        <strain evidence="17">A17</strain>
        <strain evidence="18 19">cv. Jemalong A17</strain>
    </source>
</reference>
<dbReference type="Gene3D" id="3.40.50.300">
    <property type="entry name" value="P-loop containing nucleotide triphosphate hydrolases"/>
    <property type="match status" value="3"/>
</dbReference>
<dbReference type="GO" id="GO:0016887">
    <property type="term" value="F:ATP hydrolysis activity"/>
    <property type="evidence" value="ECO:0007669"/>
    <property type="project" value="InterPro"/>
</dbReference>
<dbReference type="CDD" id="cd18579">
    <property type="entry name" value="ABC_6TM_ABCC_D1"/>
    <property type="match status" value="1"/>
</dbReference>
<dbReference type="InterPro" id="IPR003439">
    <property type="entry name" value="ABC_transporter-like_ATP-bd"/>
</dbReference>
<dbReference type="GO" id="GO:0008559">
    <property type="term" value="F:ABC-type xenobiotic transporter activity"/>
    <property type="evidence" value="ECO:0007669"/>
    <property type="project" value="UniProtKB-EC"/>
</dbReference>
<feature type="domain" description="ABC transmembrane type-1" evidence="16">
    <location>
        <begin position="690"/>
        <end position="970"/>
    </location>
</feature>
<dbReference type="InterPro" id="IPR036640">
    <property type="entry name" value="ABC1_TM_sf"/>
</dbReference>
<dbReference type="InterPro" id="IPR011527">
    <property type="entry name" value="ABC1_TM_dom"/>
</dbReference>
<evidence type="ECO:0000256" key="6">
    <source>
        <dbReference type="ARBA" id="ARBA00022737"/>
    </source>
</evidence>
<dbReference type="FunFam" id="1.20.1560.10:FF:000003">
    <property type="entry name" value="ABC transporter C family member 10"/>
    <property type="match status" value="1"/>
</dbReference>
<dbReference type="InterPro" id="IPR027417">
    <property type="entry name" value="P-loop_NTPase"/>
</dbReference>
<protein>
    <recommendedName>
        <fullName evidence="3">ABC-type xenobiotic transporter</fullName>
        <ecNumber evidence="3">7.6.2.2</ecNumber>
    </recommendedName>
</protein>
<feature type="region of interest" description="Disordered" evidence="13">
    <location>
        <begin position="642"/>
        <end position="662"/>
    </location>
</feature>
<dbReference type="InterPro" id="IPR050173">
    <property type="entry name" value="ABC_transporter_C-like"/>
</dbReference>
<dbReference type="SMART" id="SM00382">
    <property type="entry name" value="AAA"/>
    <property type="match status" value="2"/>
</dbReference>
<dbReference type="InterPro" id="IPR044746">
    <property type="entry name" value="ABCC_6TM_D1"/>
</dbReference>
<keyword evidence="19" id="KW-1185">Reference proteome</keyword>
<dbReference type="Proteomes" id="UP000002051">
    <property type="component" value="Chromosome 3"/>
</dbReference>
<feature type="domain" description="ABC transmembrane type-1" evidence="16">
    <location>
        <begin position="116"/>
        <end position="398"/>
    </location>
</feature>
<reference evidence="18" key="3">
    <citation type="submission" date="2015-04" db="UniProtKB">
        <authorList>
            <consortium name="EnsemblPlants"/>
        </authorList>
    </citation>
    <scope>IDENTIFICATION</scope>
    <source>
        <strain evidence="18">cv. Jemalong A17</strain>
    </source>
</reference>
<dbReference type="EC" id="7.6.2.2" evidence="3"/>
<keyword evidence="8" id="KW-0067">ATP-binding</keyword>
<evidence type="ECO:0000313" key="19">
    <source>
        <dbReference type="Proteomes" id="UP000002051"/>
    </source>
</evidence>
<gene>
    <name evidence="17" type="ordered locus">MTR_3g056675</name>
</gene>
<name>A0A072UX38_MEDTR</name>
<keyword evidence="10 14" id="KW-1133">Transmembrane helix</keyword>
<sequence>MTKLASLEESLLNGEGTVSNNNFDSKKTLRNEISTSYLNAGFFSIVTFSWMTPLITLGSKKTLDHEDLPLLSTNDSANGTFSTFKNELDLKCGNVRNVTTINLAKVLFFSTWQGIFLSGFFALVYTCATYVGPYLIDNLVQYLNDENKAKSEGYILAMMFVAAKLVECLMQRQWMFKFQQVGVRMQSMLVSMIYAKGLTLSCQSKTKEGHSSGEIINLMTVDAVRIGEFCWYMHDPWKAALQVSLALFILHRSVGVASVAAFAATVVVMLLNHPLASLQEKFQVKLMEFKDKRMKATSEILMNMRILKLQAWEMKFLSKIIHIRKLEETWLKKFLGSTAIIRFLFFNAPMFVAVVTFGACVLIGIPLESGKILSALATFRILQTPIHSLPDTISMIAQTKVSLDRIVAFLRLDDLQTDVVEKLPRGSSDIAIEIVEGNFSWDFSSVIITLKNINLRVFNGMRVAVCGTVGSGKSSLISCIIGEIPKISGNLKTIIGEKGINLSGGQKQRVQIARALYQDADIYLLDDPFSAVDAHTGSHLFKECLLGLLKTKTVIYITHQVEFLPDADLILVMKEGRITQSGKFNDILTSGTDFMELVGAHRAALSSVKSLERRNTFKKSSIMEEDTVLLSDSELEQEVENIDDQKGKLHGTSDGKGQLVQDEEREKGRVGFKVFLKYITTAYGGALVPFLLLSQILTVGLQIASNFWMVLATPVSATAEPDIGSLTLMAVYVSLAIGSSFATLARSVLAVIAGYKTSTMLFNQMHLSFIRAPMSFFDATPSGRILNRASTDQSYVDINIPNVVWGFTFNVVQVLGTVAVMSQVAWQVFIVLIPVMATCIWYQRYYSASARELARLTGICQAPVIQHFSETISGSTTIRSFEQESRFHEMNMQLIDKYSQPKLYSASAMEWLKFRLDLLSSIVFAFCLVFLVSFPSSIADPSIAGLAVTYGINLNAVQNNLIWLLCGLENKIISVERILQYTSIPSEAPLIIKDNQPDHSWPSFGEVHIQDLQVQYAPHLPLVLRGLTCTFTAGAKTGIVGRTGSGKSTLVQALFRIVEPVAGKILIDNINISLIGIHDLRSRLSIIPQDPTMFEGTVRSNLDPLEEYTDEQIWEALDMCQLGDEVRKKEGKLDSTVTENGENWSMGQRQLVCLGRVLLKKSKILVLDEATASVDTATDNIIQQTVKQHFSDCTVITIAHRITSILDSDMVLFLSEGLIEEYDSPKKLLKDKSSSLAHLVAEYTRRSNTGFGS</sequence>
<feature type="transmembrane region" description="Helical" evidence="14">
    <location>
        <begin position="37"/>
        <end position="57"/>
    </location>
</feature>
<keyword evidence="6" id="KW-0677">Repeat</keyword>